<reference evidence="2" key="1">
    <citation type="submission" date="2020-04" db="EMBL/GenBank/DDBJ databases">
        <authorList>
            <person name="Chiriac C."/>
            <person name="Salcher M."/>
            <person name="Ghai R."/>
            <person name="Kavagutti S V."/>
        </authorList>
    </citation>
    <scope>NUCLEOTIDE SEQUENCE</scope>
</reference>
<keyword evidence="1" id="KW-0472">Membrane</keyword>
<proteinExistence type="predicted"/>
<dbReference type="EMBL" id="LR796257">
    <property type="protein sequence ID" value="CAB4132130.1"/>
    <property type="molecule type" value="Genomic_DNA"/>
</dbReference>
<name>A0A6J5LGS2_9CAUD</name>
<feature type="transmembrane region" description="Helical" evidence="1">
    <location>
        <begin position="6"/>
        <end position="26"/>
    </location>
</feature>
<keyword evidence="1" id="KW-0812">Transmembrane</keyword>
<keyword evidence="1" id="KW-1133">Transmembrane helix</keyword>
<evidence type="ECO:0000256" key="1">
    <source>
        <dbReference type="SAM" id="Phobius"/>
    </source>
</evidence>
<evidence type="ECO:0000313" key="2">
    <source>
        <dbReference type="EMBL" id="CAB4132130.1"/>
    </source>
</evidence>
<protein>
    <submittedName>
        <fullName evidence="2">Uncharacterized protein</fullName>
    </submittedName>
</protein>
<organism evidence="2">
    <name type="scientific">uncultured Caudovirales phage</name>
    <dbReference type="NCBI Taxonomy" id="2100421"/>
    <lineage>
        <taxon>Viruses</taxon>
        <taxon>Duplodnaviria</taxon>
        <taxon>Heunggongvirae</taxon>
        <taxon>Uroviricota</taxon>
        <taxon>Caudoviricetes</taxon>
        <taxon>Peduoviridae</taxon>
        <taxon>Maltschvirus</taxon>
        <taxon>Maltschvirus maltsch</taxon>
    </lineage>
</organism>
<sequence>MKISLTFIIYSIAIFAFVGALVWAALSHLEQRYKAKKKAHIS</sequence>
<accession>A0A6J5LGS2</accession>
<gene>
    <name evidence="2" type="ORF">UFOVP136_49</name>
</gene>